<dbReference type="Proteomes" id="UP000027327">
    <property type="component" value="Unassembled WGS sequence"/>
</dbReference>
<reference evidence="1 2" key="1">
    <citation type="submission" date="2014-04" db="EMBL/GenBank/DDBJ databases">
        <title>Comparative genomics and transcriptomics to identify genetic mechanisms underlying the emergence of carbapenem resistant Acinetobacter baumannii (CRAb).</title>
        <authorList>
            <person name="Harris A.D."/>
            <person name="Johnson K.J."/>
            <person name="George J."/>
            <person name="Nadendla S."/>
            <person name="Daugherty S.C."/>
            <person name="Parankush S."/>
            <person name="Sadzewicz L."/>
            <person name="Tallon L."/>
            <person name="Sengamalay N."/>
            <person name="Hazen T.H."/>
            <person name="Rasko D.A."/>
        </authorList>
    </citation>
    <scope>NUCLEOTIDE SEQUENCE [LARGE SCALE GENOMIC DNA]</scope>
    <source>
        <strain evidence="1 2">21072</strain>
    </source>
</reference>
<name>A0A062IWP8_ACIBA</name>
<dbReference type="AlphaFoldDB" id="A0A062IWP8"/>
<gene>
    <name evidence="1" type="ORF">J596_0349</name>
</gene>
<evidence type="ECO:0000313" key="2">
    <source>
        <dbReference type="Proteomes" id="UP000027327"/>
    </source>
</evidence>
<dbReference type="RefSeq" id="WP_000680035.1">
    <property type="nucleotide sequence ID" value="NZ_JMOD01000004.1"/>
</dbReference>
<sequence length="119" mass="13660">MKHEYALDFAPPFVGLDNELYNTFRLGTSWSKRLAKGDEVYIQSSKDKLIFSKACVEDVIVGQIGELMLLHAHNNHNELGQDDGRSAERLYKTMQKMYGPQVLNSPRKKATVIYLRKIE</sequence>
<protein>
    <recommendedName>
        <fullName evidence="3">ASCH domain protein</fullName>
    </recommendedName>
</protein>
<dbReference type="PATRIC" id="fig|1310697.3.peg.326"/>
<evidence type="ECO:0000313" key="1">
    <source>
        <dbReference type="EMBL" id="KCY22308.1"/>
    </source>
</evidence>
<comment type="caution">
    <text evidence="1">The sequence shown here is derived from an EMBL/GenBank/DDBJ whole genome shotgun (WGS) entry which is preliminary data.</text>
</comment>
<accession>A0A062IWP8</accession>
<organism evidence="1 2">
    <name type="scientific">Acinetobacter baumannii 21072</name>
    <dbReference type="NCBI Taxonomy" id="1310697"/>
    <lineage>
        <taxon>Bacteria</taxon>
        <taxon>Pseudomonadati</taxon>
        <taxon>Pseudomonadota</taxon>
        <taxon>Gammaproteobacteria</taxon>
        <taxon>Moraxellales</taxon>
        <taxon>Moraxellaceae</taxon>
        <taxon>Acinetobacter</taxon>
        <taxon>Acinetobacter calcoaceticus/baumannii complex</taxon>
    </lineage>
</organism>
<dbReference type="EMBL" id="JMOD01000004">
    <property type="protein sequence ID" value="KCY22308.1"/>
    <property type="molecule type" value="Genomic_DNA"/>
</dbReference>
<proteinExistence type="predicted"/>
<evidence type="ECO:0008006" key="3">
    <source>
        <dbReference type="Google" id="ProtNLM"/>
    </source>
</evidence>